<dbReference type="RefSeq" id="WP_045986687.1">
    <property type="nucleotide sequence ID" value="NZ_CP063051.1"/>
</dbReference>
<organism evidence="1">
    <name type="scientific">Vibrio coralliilyticus</name>
    <dbReference type="NCBI Taxonomy" id="190893"/>
    <lineage>
        <taxon>Bacteria</taxon>
        <taxon>Pseudomonadati</taxon>
        <taxon>Pseudomonadota</taxon>
        <taxon>Gammaproteobacteria</taxon>
        <taxon>Vibrionales</taxon>
        <taxon>Vibrionaceae</taxon>
        <taxon>Vibrio</taxon>
    </lineage>
</organism>
<dbReference type="EMBL" id="JXXR01000017">
    <property type="protein sequence ID" value="KJY70557.1"/>
    <property type="molecule type" value="Genomic_DNA"/>
</dbReference>
<proteinExistence type="predicted"/>
<protein>
    <submittedName>
        <fullName evidence="1">Uncharacterized protein</fullName>
    </submittedName>
</protein>
<reference evidence="1" key="1">
    <citation type="journal article" date="2015" name="BMC Genomics">
        <title>Genome mining reveals unlocked bioactive potential of marine Gram-negative bacteria.</title>
        <authorList>
            <person name="Machado H."/>
            <person name="Sonnenschein E.C."/>
            <person name="Melchiorsen J."/>
            <person name="Gram L."/>
        </authorList>
    </citation>
    <scope>NUCLEOTIDE SEQUENCE</scope>
    <source>
        <strain evidence="1">S2052</strain>
    </source>
</reference>
<gene>
    <name evidence="1" type="ORF">TW71_16985</name>
</gene>
<name>A0A837G308_9VIBR</name>
<sequence>MEATQHRVEDPLSEVTRKVRRNLIATVAVIFLMIYGNLMPTKVDSLGISFTDKDHAVLFTVLFLTLAYWLSSFVIYSSSDFLKWKIALTNIVIKEEEKEVEQYIKRKYGSAHLSEKAERGETTPLDYGDETLMDHKNTLKEELRKRTRLYNGPVYLVSMIRALIDFIAPILLGGAALWHLYPLSF</sequence>
<comment type="caution">
    <text evidence="1">The sequence shown here is derived from an EMBL/GenBank/DDBJ whole genome shotgun (WGS) entry which is preliminary data.</text>
</comment>
<evidence type="ECO:0000313" key="1">
    <source>
        <dbReference type="EMBL" id="KJY70557.1"/>
    </source>
</evidence>
<accession>A0A837G308</accession>
<dbReference type="AlphaFoldDB" id="A0A837G308"/>